<dbReference type="CDD" id="cd07341">
    <property type="entry name" value="M56_BlaR1_MecR1_like"/>
    <property type="match status" value="1"/>
</dbReference>
<protein>
    <recommendedName>
        <fullName evidence="3">Peptidase M56 domain-containing protein</fullName>
    </recommendedName>
</protein>
<keyword evidence="2" id="KW-0812">Transmembrane</keyword>
<dbReference type="PANTHER" id="PTHR34978">
    <property type="entry name" value="POSSIBLE SENSOR-TRANSDUCER PROTEIN BLAR"/>
    <property type="match status" value="1"/>
</dbReference>
<gene>
    <name evidence="4" type="ORF">BST86_13580</name>
</gene>
<feature type="transmembrane region" description="Helical" evidence="2">
    <location>
        <begin position="173"/>
        <end position="194"/>
    </location>
</feature>
<proteinExistence type="predicted"/>
<accession>A0A2S9WX50</accession>
<sequence>MEHFLINSSVCLFSLWLVYKLLLENTSWHQFKRFYFLAAIIISAIVPFVVVRTVVVPLNYGPAPDFTTVELNPDTVVDTGFTLDWSWILWGAYLMGVLIMGYRFMRNLYDLRIKTADEVTTYATYKLILRELVQVPHSFFSSIYASKKDYHAGDIPDAVLQHEKAHLDQRHSVDILFIELLIVLFWFNPLLYLVKYSMKLNHEFLADQAVLSSGVPTKAYQETLLAYSSSSQHQALANTFNFPIIKKRFTIMKTHTTTASGLLRSLALIPVLALLIISCGQEEIVTEPELIEIVEEPEVNLVDKKNKIFIIAGQESGIALIDRAKFIFKRENDRIVIYDNDGTVQNFQERGYEIVEVDEISEEIEEVEIVEVLPNITVEDITEYNRLAKKHAAMIEQKGHSIYFKDETTHMQTIWNTMNEEQRANAEPWPYLGIDGNKAGEIAPPLPPTPPAPKVLSIEKNKNQRSNSSNKEQSLSQSLSTSIYSVSNGDINTLYASNINQGQDSTFATKEMMQEYKKLMQQSYRGDSRIWKNSDLERMRNIYVKMSPKQKNTVEKLPMLPSIDLSEVQPIKPNDQQFESWKNSKNYAVWIDGKVITDLKAGKYQLSDITHYHVSKVYKNAQSQKYPQPFQVNLYTKKGFENAFRNKTEIR</sequence>
<feature type="transmembrane region" description="Helical" evidence="2">
    <location>
        <begin position="87"/>
        <end position="105"/>
    </location>
</feature>
<dbReference type="InterPro" id="IPR052173">
    <property type="entry name" value="Beta-lactam_resp_regulator"/>
</dbReference>
<dbReference type="OrthoDB" id="1522859at2"/>
<evidence type="ECO:0000256" key="2">
    <source>
        <dbReference type="SAM" id="Phobius"/>
    </source>
</evidence>
<dbReference type="EMBL" id="MQUC01000003">
    <property type="protein sequence ID" value="PRP68048.1"/>
    <property type="molecule type" value="Genomic_DNA"/>
</dbReference>
<evidence type="ECO:0000313" key="4">
    <source>
        <dbReference type="EMBL" id="PRP68048.1"/>
    </source>
</evidence>
<dbReference type="AlphaFoldDB" id="A0A2S9WX50"/>
<feature type="compositionally biased region" description="Pro residues" evidence="1">
    <location>
        <begin position="444"/>
        <end position="453"/>
    </location>
</feature>
<dbReference type="Proteomes" id="UP000239532">
    <property type="component" value="Unassembled WGS sequence"/>
</dbReference>
<keyword evidence="2" id="KW-0472">Membrane</keyword>
<evidence type="ECO:0000256" key="1">
    <source>
        <dbReference type="SAM" id="MobiDB-lite"/>
    </source>
</evidence>
<feature type="domain" description="Peptidase M56" evidence="3">
    <location>
        <begin position="157"/>
        <end position="249"/>
    </location>
</feature>
<feature type="region of interest" description="Disordered" evidence="1">
    <location>
        <begin position="436"/>
        <end position="476"/>
    </location>
</feature>
<dbReference type="RefSeq" id="WP_105983724.1">
    <property type="nucleotide sequence ID" value="NZ_MQUC01000003.1"/>
</dbReference>
<feature type="transmembrane region" description="Helical" evidence="2">
    <location>
        <begin position="6"/>
        <end position="22"/>
    </location>
</feature>
<name>A0A2S9WX50_9FLAO</name>
<organism evidence="4 5">
    <name type="scientific">Nonlabens agnitus</name>
    <dbReference type="NCBI Taxonomy" id="870484"/>
    <lineage>
        <taxon>Bacteria</taxon>
        <taxon>Pseudomonadati</taxon>
        <taxon>Bacteroidota</taxon>
        <taxon>Flavobacteriia</taxon>
        <taxon>Flavobacteriales</taxon>
        <taxon>Flavobacteriaceae</taxon>
        <taxon>Nonlabens</taxon>
    </lineage>
</organism>
<keyword evidence="2" id="KW-1133">Transmembrane helix</keyword>
<dbReference type="InterPro" id="IPR008756">
    <property type="entry name" value="Peptidase_M56"/>
</dbReference>
<dbReference type="Pfam" id="PF05569">
    <property type="entry name" value="Peptidase_M56"/>
    <property type="match status" value="1"/>
</dbReference>
<evidence type="ECO:0000313" key="5">
    <source>
        <dbReference type="Proteomes" id="UP000239532"/>
    </source>
</evidence>
<reference evidence="4 5" key="1">
    <citation type="submission" date="2016-11" db="EMBL/GenBank/DDBJ databases">
        <title>Trade-off between light-utilization and light-protection in marine flavobacteria.</title>
        <authorList>
            <person name="Kumagai Y."/>
        </authorList>
    </citation>
    <scope>NUCLEOTIDE SEQUENCE [LARGE SCALE GENOMIC DNA]</scope>
    <source>
        <strain evidence="4 5">JCM 17109</strain>
    </source>
</reference>
<dbReference type="PANTHER" id="PTHR34978:SF3">
    <property type="entry name" value="SLR0241 PROTEIN"/>
    <property type="match status" value="1"/>
</dbReference>
<keyword evidence="5" id="KW-1185">Reference proteome</keyword>
<feature type="transmembrane region" description="Helical" evidence="2">
    <location>
        <begin position="34"/>
        <end position="55"/>
    </location>
</feature>
<feature type="compositionally biased region" description="Low complexity" evidence="1">
    <location>
        <begin position="464"/>
        <end position="476"/>
    </location>
</feature>
<comment type="caution">
    <text evidence="4">The sequence shown here is derived from an EMBL/GenBank/DDBJ whole genome shotgun (WGS) entry which is preliminary data.</text>
</comment>
<evidence type="ECO:0000259" key="3">
    <source>
        <dbReference type="Pfam" id="PF05569"/>
    </source>
</evidence>